<sequence length="234" mass="25653">MTARLFPLALLAPGTFQLWPAGTLIGGGSALAGPGQTVDWSAGGWWMGKLGDIRVSKPDQHRTLRALLMHAASGGEIVMPIIDDPQRPMDDPSLGPALSRFNDGARFSDGAAFQSGRIHFELAEDAMEGDTVLKIRRKTGRPLLGGEYWSFNHPEASYRAYCIEDLDAETTSQVREVFFGVPLRTDLKAGAEADFETPRVTMRLASSPQEVWPVIRPPFRSDVSIGFVESFDYL</sequence>
<proteinExistence type="predicted"/>
<keyword evidence="2" id="KW-1185">Reference proteome</keyword>
<gene>
    <name evidence="1" type="ORF">EGY25_04325</name>
</gene>
<evidence type="ECO:0000313" key="2">
    <source>
        <dbReference type="Proteomes" id="UP000298216"/>
    </source>
</evidence>
<dbReference type="OrthoDB" id="7594100at2"/>
<reference evidence="1 2" key="1">
    <citation type="submission" date="2019-03" db="EMBL/GenBank/DDBJ databases">
        <title>Draft genome of Brevundimonas sp. a heavy metal resistant soil bacteria.</title>
        <authorList>
            <person name="Soto J."/>
        </authorList>
    </citation>
    <scope>NUCLEOTIDE SEQUENCE [LARGE SCALE GENOMIC DNA]</scope>
    <source>
        <strain evidence="1 2">B-10</strain>
    </source>
</reference>
<evidence type="ECO:0000313" key="1">
    <source>
        <dbReference type="EMBL" id="TFW14425.1"/>
    </source>
</evidence>
<name>A0A4Y9S3F3_9CAUL</name>
<organism evidence="1 2">
    <name type="scientific">Brevundimonas intermedia</name>
    <dbReference type="NCBI Taxonomy" id="74315"/>
    <lineage>
        <taxon>Bacteria</taxon>
        <taxon>Pseudomonadati</taxon>
        <taxon>Pseudomonadota</taxon>
        <taxon>Alphaproteobacteria</taxon>
        <taxon>Caulobacterales</taxon>
        <taxon>Caulobacteraceae</taxon>
        <taxon>Brevundimonas</taxon>
    </lineage>
</organism>
<dbReference type="AlphaFoldDB" id="A0A4Y9S3F3"/>
<dbReference type="Proteomes" id="UP000298216">
    <property type="component" value="Unassembled WGS sequence"/>
</dbReference>
<accession>A0A4Y9S3F3</accession>
<protein>
    <submittedName>
        <fullName evidence="1">Uncharacterized protein</fullName>
    </submittedName>
</protein>
<dbReference type="EMBL" id="SPVH01000002">
    <property type="protein sequence ID" value="TFW14425.1"/>
    <property type="molecule type" value="Genomic_DNA"/>
</dbReference>
<dbReference type="RefSeq" id="WP_135193810.1">
    <property type="nucleotide sequence ID" value="NZ_SPVH01000002.1"/>
</dbReference>
<comment type="caution">
    <text evidence="1">The sequence shown here is derived from an EMBL/GenBank/DDBJ whole genome shotgun (WGS) entry which is preliminary data.</text>
</comment>